<evidence type="ECO:0000256" key="3">
    <source>
        <dbReference type="ARBA" id="ARBA00010763"/>
    </source>
</evidence>
<dbReference type="EMBL" id="JAAMFM010000002">
    <property type="protein sequence ID" value="NVM93835.1"/>
    <property type="molecule type" value="Genomic_DNA"/>
</dbReference>
<protein>
    <recommendedName>
        <fullName evidence="7">Molybdopterin molybdenumtransferase</fullName>
        <ecNumber evidence="7">2.10.1.1</ecNumber>
    </recommendedName>
</protein>
<reference evidence="9 10" key="1">
    <citation type="submission" date="2020-02" db="EMBL/GenBank/DDBJ databases">
        <title>Genome sequence of strain AETb3-4.</title>
        <authorList>
            <person name="Gao J."/>
            <person name="Zhang X."/>
        </authorList>
    </citation>
    <scope>NUCLEOTIDE SEQUENCE [LARGE SCALE GENOMIC DNA]</scope>
    <source>
        <strain evidence="9 10">AETb3-4</strain>
    </source>
</reference>
<dbReference type="GO" id="GO:0005829">
    <property type="term" value="C:cytosol"/>
    <property type="evidence" value="ECO:0007669"/>
    <property type="project" value="TreeGrafter"/>
</dbReference>
<dbReference type="Proteomes" id="UP000543556">
    <property type="component" value="Unassembled WGS sequence"/>
</dbReference>
<accession>A0A7Y7LX08</accession>
<dbReference type="InterPro" id="IPR036688">
    <property type="entry name" value="MoeA_C_domain_IV_sf"/>
</dbReference>
<dbReference type="InterPro" id="IPR005111">
    <property type="entry name" value="MoeA_C_domain_IV"/>
</dbReference>
<keyword evidence="10" id="KW-1185">Reference proteome</keyword>
<dbReference type="Gene3D" id="2.170.190.11">
    <property type="entry name" value="Molybdopterin biosynthesis moea protein, domain 3"/>
    <property type="match status" value="1"/>
</dbReference>
<comment type="catalytic activity">
    <reaction evidence="6">
        <text>adenylyl-molybdopterin + molybdate = Mo-molybdopterin + AMP + H(+)</text>
        <dbReference type="Rhea" id="RHEA:35047"/>
        <dbReference type="ChEBI" id="CHEBI:15378"/>
        <dbReference type="ChEBI" id="CHEBI:36264"/>
        <dbReference type="ChEBI" id="CHEBI:62727"/>
        <dbReference type="ChEBI" id="CHEBI:71302"/>
        <dbReference type="ChEBI" id="CHEBI:456215"/>
        <dbReference type="EC" id="2.10.1.1"/>
    </reaction>
</comment>
<dbReference type="GO" id="GO:0061599">
    <property type="term" value="F:molybdopterin molybdotransferase activity"/>
    <property type="evidence" value="ECO:0007669"/>
    <property type="project" value="UniProtKB-UniRule"/>
</dbReference>
<evidence type="ECO:0000256" key="4">
    <source>
        <dbReference type="ARBA" id="ARBA00022505"/>
    </source>
</evidence>
<gene>
    <name evidence="9" type="ORF">G6034_02715</name>
</gene>
<keyword evidence="7 9" id="KW-0808">Transferase</keyword>
<dbReference type="InterPro" id="IPR038987">
    <property type="entry name" value="MoeA-like"/>
</dbReference>
<comment type="caution">
    <text evidence="9">The sequence shown here is derived from an EMBL/GenBank/DDBJ whole genome shotgun (WGS) entry which is preliminary data.</text>
</comment>
<dbReference type="Pfam" id="PF03454">
    <property type="entry name" value="MoeA_C"/>
    <property type="match status" value="1"/>
</dbReference>
<dbReference type="InterPro" id="IPR001453">
    <property type="entry name" value="MoaB/Mog_dom"/>
</dbReference>
<evidence type="ECO:0000256" key="1">
    <source>
        <dbReference type="ARBA" id="ARBA00002901"/>
    </source>
</evidence>
<dbReference type="SUPFAM" id="SSF63882">
    <property type="entry name" value="MoeA N-terminal region -like"/>
    <property type="match status" value="1"/>
</dbReference>
<keyword evidence="4 7" id="KW-0500">Molybdenum</keyword>
<dbReference type="AlphaFoldDB" id="A0A7Y7LX08"/>
<dbReference type="UniPathway" id="UPA00344"/>
<comment type="function">
    <text evidence="1 7">Catalyzes the insertion of molybdate into adenylated molybdopterin with the concomitant release of AMP.</text>
</comment>
<comment type="similarity">
    <text evidence="3 7">Belongs to the MoeA family.</text>
</comment>
<dbReference type="PANTHER" id="PTHR10192">
    <property type="entry name" value="MOLYBDOPTERIN BIOSYNTHESIS PROTEIN"/>
    <property type="match status" value="1"/>
</dbReference>
<keyword evidence="5 7" id="KW-0501">Molybdenum cofactor biosynthesis</keyword>
<name>A0A7Y7LX08_9MICC</name>
<dbReference type="Gene3D" id="2.40.340.10">
    <property type="entry name" value="MoeA, C-terminal, domain IV"/>
    <property type="match status" value="1"/>
</dbReference>
<evidence type="ECO:0000313" key="10">
    <source>
        <dbReference type="Proteomes" id="UP000543556"/>
    </source>
</evidence>
<keyword evidence="7" id="KW-0460">Magnesium</keyword>
<evidence type="ECO:0000313" key="9">
    <source>
        <dbReference type="EMBL" id="NVM93835.1"/>
    </source>
</evidence>
<dbReference type="InterPro" id="IPR036425">
    <property type="entry name" value="MoaB/Mog-like_dom_sf"/>
</dbReference>
<dbReference type="InterPro" id="IPR036135">
    <property type="entry name" value="MoeA_linker/N_sf"/>
</dbReference>
<dbReference type="InterPro" id="IPR005110">
    <property type="entry name" value="MoeA_linker/N"/>
</dbReference>
<dbReference type="Pfam" id="PF03453">
    <property type="entry name" value="MoeA_N"/>
    <property type="match status" value="1"/>
</dbReference>
<proteinExistence type="inferred from homology"/>
<dbReference type="GO" id="GO:0006777">
    <property type="term" value="P:Mo-molybdopterin cofactor biosynthetic process"/>
    <property type="evidence" value="ECO:0007669"/>
    <property type="project" value="UniProtKB-UniRule"/>
</dbReference>
<evidence type="ECO:0000256" key="5">
    <source>
        <dbReference type="ARBA" id="ARBA00023150"/>
    </source>
</evidence>
<dbReference type="Gene3D" id="3.40.980.10">
    <property type="entry name" value="MoaB/Mog-like domain"/>
    <property type="match status" value="1"/>
</dbReference>
<dbReference type="SUPFAM" id="SSF53218">
    <property type="entry name" value="Molybdenum cofactor biosynthesis proteins"/>
    <property type="match status" value="1"/>
</dbReference>
<dbReference type="CDD" id="cd00887">
    <property type="entry name" value="MoeA"/>
    <property type="match status" value="1"/>
</dbReference>
<dbReference type="Gene3D" id="3.90.105.10">
    <property type="entry name" value="Molybdopterin biosynthesis moea protein, domain 2"/>
    <property type="match status" value="1"/>
</dbReference>
<organism evidence="9 10">
    <name type="scientific">Arthrobacter wenxiniae</name>
    <dbReference type="NCBI Taxonomy" id="2713570"/>
    <lineage>
        <taxon>Bacteria</taxon>
        <taxon>Bacillati</taxon>
        <taxon>Actinomycetota</taxon>
        <taxon>Actinomycetes</taxon>
        <taxon>Micrococcales</taxon>
        <taxon>Micrococcaceae</taxon>
        <taxon>Arthrobacter</taxon>
    </lineage>
</organism>
<comment type="pathway">
    <text evidence="2 7">Cofactor biosynthesis; molybdopterin biosynthesis.</text>
</comment>
<sequence>MPVDAQGPAGEPDAAVPGQRVLPHTWEEARATAFTVAGPLPALDLALAQAAGRKLAADVFALQPMPHYASSAMDGWAVAGSPPWILAEPGRRLSPGQAVPIVTGGLLPPGAKAVLRSEAGLLSTDDDGLPVLVLGGAARPGEPKNGQHIRPAGQEAAQGELLAKAGTVLNPAHISLAALGGLDTLSVLGRPAVQLVLTGDEVVQSGIPAPGRVRDAFTPQLGGVVELLGGTVVGLRRAADNLAATLEALADAEGNPADVVVTTGATGRSSADFLRPAIERMGGIFHIDGIAMRPGHPSLLAEFPDGRFLVGLPGNPLAAMVALLTVGAPLLARLGSSPMPPTFEVACGSPIKEYHGPTRIVPYRLVYGLASPCANTDSAMMRGLAAADGLMVVPPHGAKMGEALTALGLPWK</sequence>
<evidence type="ECO:0000256" key="2">
    <source>
        <dbReference type="ARBA" id="ARBA00005046"/>
    </source>
</evidence>
<evidence type="ECO:0000259" key="8">
    <source>
        <dbReference type="SMART" id="SM00852"/>
    </source>
</evidence>
<comment type="cofactor">
    <cofactor evidence="7">
        <name>Mg(2+)</name>
        <dbReference type="ChEBI" id="CHEBI:18420"/>
    </cofactor>
</comment>
<dbReference type="PANTHER" id="PTHR10192:SF5">
    <property type="entry name" value="GEPHYRIN"/>
    <property type="match status" value="1"/>
</dbReference>
<keyword evidence="7" id="KW-0479">Metal-binding</keyword>
<dbReference type="RefSeq" id="WP_176633552.1">
    <property type="nucleotide sequence ID" value="NZ_JAAMFM010000002.1"/>
</dbReference>
<feature type="domain" description="MoaB/Mog" evidence="8">
    <location>
        <begin position="194"/>
        <end position="333"/>
    </location>
</feature>
<dbReference type="Pfam" id="PF00994">
    <property type="entry name" value="MoCF_biosynth"/>
    <property type="match status" value="1"/>
</dbReference>
<dbReference type="EC" id="2.10.1.1" evidence="7"/>
<dbReference type="GO" id="GO:0046872">
    <property type="term" value="F:metal ion binding"/>
    <property type="evidence" value="ECO:0007669"/>
    <property type="project" value="UniProtKB-UniRule"/>
</dbReference>
<evidence type="ECO:0000256" key="7">
    <source>
        <dbReference type="RuleBase" id="RU365090"/>
    </source>
</evidence>
<evidence type="ECO:0000256" key="6">
    <source>
        <dbReference type="ARBA" id="ARBA00047317"/>
    </source>
</evidence>
<dbReference type="SMART" id="SM00852">
    <property type="entry name" value="MoCF_biosynth"/>
    <property type="match status" value="1"/>
</dbReference>